<dbReference type="PROSITE" id="PS51318">
    <property type="entry name" value="TAT"/>
    <property type="match status" value="1"/>
</dbReference>
<proteinExistence type="predicted"/>
<accession>A0A4Q7Z0J2</accession>
<dbReference type="Pfam" id="PF07978">
    <property type="entry name" value="NIPSNAP"/>
    <property type="match status" value="1"/>
</dbReference>
<dbReference type="InterPro" id="IPR006311">
    <property type="entry name" value="TAT_signal"/>
</dbReference>
<dbReference type="Gene3D" id="3.30.70.100">
    <property type="match status" value="1"/>
</dbReference>
<comment type="caution">
    <text evidence="2">The sequence shown here is derived from an EMBL/GenBank/DDBJ whole genome shotgun (WGS) entry which is preliminary data.</text>
</comment>
<sequence>MAGMNRRTLLQGLGAAGALPFMGGAVAEAKTSGGAVDKDTVYELRIYHTPEGKLDALLARFGGPEKKIFERLGMHCVAFWTATDDPLKGRTLIYMLRHKSRAIADENWKAFRADPEWVKVKAESEKDGRLVEKSESTFMSLTSFSPVL</sequence>
<protein>
    <submittedName>
        <fullName evidence="2">NIPSNAP protein</fullName>
    </submittedName>
</protein>
<dbReference type="AlphaFoldDB" id="A0A4Q7Z0J2"/>
<dbReference type="SUPFAM" id="SSF54909">
    <property type="entry name" value="Dimeric alpha+beta barrel"/>
    <property type="match status" value="1"/>
</dbReference>
<gene>
    <name evidence="2" type="ORF">BDD14_4586</name>
</gene>
<dbReference type="Proteomes" id="UP000292958">
    <property type="component" value="Unassembled WGS sequence"/>
</dbReference>
<dbReference type="InterPro" id="IPR011008">
    <property type="entry name" value="Dimeric_a/b-barrel"/>
</dbReference>
<evidence type="ECO:0000313" key="3">
    <source>
        <dbReference type="Proteomes" id="UP000292958"/>
    </source>
</evidence>
<evidence type="ECO:0000259" key="1">
    <source>
        <dbReference type="Pfam" id="PF07978"/>
    </source>
</evidence>
<dbReference type="InterPro" id="IPR012577">
    <property type="entry name" value="NIPSNAP"/>
</dbReference>
<reference evidence="2 3" key="1">
    <citation type="submission" date="2019-02" db="EMBL/GenBank/DDBJ databases">
        <title>Genomic Encyclopedia of Archaeal and Bacterial Type Strains, Phase II (KMG-II): from individual species to whole genera.</title>
        <authorList>
            <person name="Goeker M."/>
        </authorList>
    </citation>
    <scope>NUCLEOTIDE SEQUENCE [LARGE SCALE GENOMIC DNA]</scope>
    <source>
        <strain evidence="2 3">DSM 18101</strain>
    </source>
</reference>
<name>A0A4Q7Z0J2_9BACT</name>
<dbReference type="EMBL" id="SHKW01000001">
    <property type="protein sequence ID" value="RZU42985.1"/>
    <property type="molecule type" value="Genomic_DNA"/>
</dbReference>
<evidence type="ECO:0000313" key="2">
    <source>
        <dbReference type="EMBL" id="RZU42985.1"/>
    </source>
</evidence>
<feature type="domain" description="NIPSNAP" evidence="1">
    <location>
        <begin position="42"/>
        <end position="146"/>
    </location>
</feature>
<keyword evidence="3" id="KW-1185">Reference proteome</keyword>
<organism evidence="2 3">
    <name type="scientific">Edaphobacter modestus</name>
    <dbReference type="NCBI Taxonomy" id="388466"/>
    <lineage>
        <taxon>Bacteria</taxon>
        <taxon>Pseudomonadati</taxon>
        <taxon>Acidobacteriota</taxon>
        <taxon>Terriglobia</taxon>
        <taxon>Terriglobales</taxon>
        <taxon>Acidobacteriaceae</taxon>
        <taxon>Edaphobacter</taxon>
    </lineage>
</organism>